<dbReference type="Proteomes" id="UP000813427">
    <property type="component" value="Unassembled WGS sequence"/>
</dbReference>
<evidence type="ECO:0000313" key="2">
    <source>
        <dbReference type="Proteomes" id="UP000813427"/>
    </source>
</evidence>
<sequence>REMAMCWCKTSIGRATFKILIWEWMISYRIDDISITLFKLPGDTANEVELADWKKMSEFLGSTRKANQVRALFYPLASSSAIAKSTRRRIGFLTAIDNRRY</sequence>
<dbReference type="OrthoDB" id="5152434at2759"/>
<feature type="non-terminal residue" evidence="1">
    <location>
        <position position="101"/>
    </location>
</feature>
<keyword evidence="2" id="KW-1185">Reference proteome</keyword>
<protein>
    <submittedName>
        <fullName evidence="1">Uncharacterized protein</fullName>
    </submittedName>
</protein>
<proteinExistence type="predicted"/>
<dbReference type="EMBL" id="JAGPXF010000001">
    <property type="protein sequence ID" value="KAH7261541.1"/>
    <property type="molecule type" value="Genomic_DNA"/>
</dbReference>
<comment type="caution">
    <text evidence="1">The sequence shown here is derived from an EMBL/GenBank/DDBJ whole genome shotgun (WGS) entry which is preliminary data.</text>
</comment>
<dbReference type="AlphaFoldDB" id="A0A8K0SAW9"/>
<evidence type="ECO:0000313" key="1">
    <source>
        <dbReference type="EMBL" id="KAH7261541.1"/>
    </source>
</evidence>
<organism evidence="1 2">
    <name type="scientific">Fusarium tricinctum</name>
    <dbReference type="NCBI Taxonomy" id="61284"/>
    <lineage>
        <taxon>Eukaryota</taxon>
        <taxon>Fungi</taxon>
        <taxon>Dikarya</taxon>
        <taxon>Ascomycota</taxon>
        <taxon>Pezizomycotina</taxon>
        <taxon>Sordariomycetes</taxon>
        <taxon>Hypocreomycetidae</taxon>
        <taxon>Hypocreales</taxon>
        <taxon>Nectriaceae</taxon>
        <taxon>Fusarium</taxon>
        <taxon>Fusarium tricinctum species complex</taxon>
    </lineage>
</organism>
<name>A0A8K0SAW9_9HYPO</name>
<accession>A0A8K0SAW9</accession>
<gene>
    <name evidence="1" type="ORF">BKA59DRAFT_388449</name>
</gene>
<reference evidence="1" key="1">
    <citation type="journal article" date="2021" name="Nat. Commun.">
        <title>Genetic determinants of endophytism in the Arabidopsis root mycobiome.</title>
        <authorList>
            <person name="Mesny F."/>
            <person name="Miyauchi S."/>
            <person name="Thiergart T."/>
            <person name="Pickel B."/>
            <person name="Atanasova L."/>
            <person name="Karlsson M."/>
            <person name="Huettel B."/>
            <person name="Barry K.W."/>
            <person name="Haridas S."/>
            <person name="Chen C."/>
            <person name="Bauer D."/>
            <person name="Andreopoulos W."/>
            <person name="Pangilinan J."/>
            <person name="LaButti K."/>
            <person name="Riley R."/>
            <person name="Lipzen A."/>
            <person name="Clum A."/>
            <person name="Drula E."/>
            <person name="Henrissat B."/>
            <person name="Kohler A."/>
            <person name="Grigoriev I.V."/>
            <person name="Martin F.M."/>
            <person name="Hacquard S."/>
        </authorList>
    </citation>
    <scope>NUCLEOTIDE SEQUENCE</scope>
    <source>
        <strain evidence="1">MPI-SDFR-AT-0068</strain>
    </source>
</reference>